<evidence type="ECO:0000256" key="8">
    <source>
        <dbReference type="SAM" id="SignalP"/>
    </source>
</evidence>
<dbReference type="GO" id="GO:0022857">
    <property type="term" value="F:transmembrane transporter activity"/>
    <property type="evidence" value="ECO:0007669"/>
    <property type="project" value="InterPro"/>
</dbReference>
<evidence type="ECO:0000256" key="3">
    <source>
        <dbReference type="ARBA" id="ARBA00022692"/>
    </source>
</evidence>
<dbReference type="InterPro" id="IPR000109">
    <property type="entry name" value="POT_fam"/>
</dbReference>
<feature type="transmembrane region" description="Helical" evidence="7">
    <location>
        <begin position="386"/>
        <end position="405"/>
    </location>
</feature>
<keyword evidence="8" id="KW-0732">Signal</keyword>
<feature type="transmembrane region" description="Helical" evidence="7">
    <location>
        <begin position="542"/>
        <end position="563"/>
    </location>
</feature>
<comment type="similarity">
    <text evidence="6">Belongs to the major facilitator superfamily. Phosphate:H(+) symporter (TC 2.A.1.9) family.</text>
</comment>
<feature type="transmembrane region" description="Helical" evidence="7">
    <location>
        <begin position="214"/>
        <end position="233"/>
    </location>
</feature>
<evidence type="ECO:0000313" key="10">
    <source>
        <dbReference type="Proteomes" id="UP001229421"/>
    </source>
</evidence>
<dbReference type="Pfam" id="PF00854">
    <property type="entry name" value="PTR2"/>
    <property type="match status" value="1"/>
</dbReference>
<dbReference type="Gene3D" id="1.20.1250.20">
    <property type="entry name" value="MFS general substrate transporter like domains"/>
    <property type="match status" value="1"/>
</dbReference>
<evidence type="ECO:0000256" key="5">
    <source>
        <dbReference type="ARBA" id="ARBA00023136"/>
    </source>
</evidence>
<comment type="subcellular location">
    <subcellularLocation>
        <location evidence="1">Membrane</location>
        <topology evidence="1">Multi-pass membrane protein</topology>
    </subcellularLocation>
</comment>
<evidence type="ECO:0000313" key="9">
    <source>
        <dbReference type="EMBL" id="KAK1410137.1"/>
    </source>
</evidence>
<evidence type="ECO:0000256" key="2">
    <source>
        <dbReference type="ARBA" id="ARBA00005982"/>
    </source>
</evidence>
<keyword evidence="10" id="KW-1185">Reference proteome</keyword>
<organism evidence="9 10">
    <name type="scientific">Tagetes erecta</name>
    <name type="common">African marigold</name>
    <dbReference type="NCBI Taxonomy" id="13708"/>
    <lineage>
        <taxon>Eukaryota</taxon>
        <taxon>Viridiplantae</taxon>
        <taxon>Streptophyta</taxon>
        <taxon>Embryophyta</taxon>
        <taxon>Tracheophyta</taxon>
        <taxon>Spermatophyta</taxon>
        <taxon>Magnoliopsida</taxon>
        <taxon>eudicotyledons</taxon>
        <taxon>Gunneridae</taxon>
        <taxon>Pentapetalae</taxon>
        <taxon>asterids</taxon>
        <taxon>campanulids</taxon>
        <taxon>Asterales</taxon>
        <taxon>Asteraceae</taxon>
        <taxon>Asteroideae</taxon>
        <taxon>Heliantheae alliance</taxon>
        <taxon>Tageteae</taxon>
        <taxon>Tagetes</taxon>
    </lineage>
</organism>
<keyword evidence="3 7" id="KW-0812">Transmembrane</keyword>
<feature type="transmembrane region" description="Helical" evidence="7">
    <location>
        <begin position="239"/>
        <end position="260"/>
    </location>
</feature>
<feature type="transmembrane region" description="Helical" evidence="7">
    <location>
        <begin position="108"/>
        <end position="127"/>
    </location>
</feature>
<dbReference type="GO" id="GO:0016020">
    <property type="term" value="C:membrane"/>
    <property type="evidence" value="ECO:0007669"/>
    <property type="project" value="UniProtKB-SubCell"/>
</dbReference>
<feature type="transmembrane region" description="Helical" evidence="7">
    <location>
        <begin position="344"/>
        <end position="366"/>
    </location>
</feature>
<feature type="transmembrane region" description="Helical" evidence="7">
    <location>
        <begin position="65"/>
        <end position="88"/>
    </location>
</feature>
<keyword evidence="5 7" id="KW-0472">Membrane</keyword>
<feature type="transmembrane region" description="Helical" evidence="7">
    <location>
        <begin position="463"/>
        <end position="483"/>
    </location>
</feature>
<keyword evidence="4 7" id="KW-1133">Transmembrane helix</keyword>
<protein>
    <submittedName>
        <fullName evidence="9">Uncharacterized protein</fullName>
    </submittedName>
</protein>
<dbReference type="PANTHER" id="PTHR11654">
    <property type="entry name" value="OLIGOPEPTIDE TRANSPORTER-RELATED"/>
    <property type="match status" value="1"/>
</dbReference>
<gene>
    <name evidence="9" type="ORF">QVD17_36671</name>
</gene>
<dbReference type="SUPFAM" id="SSF103473">
    <property type="entry name" value="MFS general substrate transporter"/>
    <property type="match status" value="1"/>
</dbReference>
<dbReference type="AlphaFoldDB" id="A0AAD8JT57"/>
<name>A0AAD8JT57_TARER</name>
<sequence length="568" mass="63136">MQLIKSPCSGHVANRVICLVCHLLKLLSLINFKQSSLNCQSPHISITSNKTMAGDKKTRPLNKPCVLLIVIAGIERFVFKGVGSNLVIYLTQVMQMTSSSAARTVNSWTGFTSMVPLLVAPLVDSYWNRYSTILAFSFIYLVGLLALTSTALNKTNSSASSSSMFISLYLISLGIGGYNPSLQAFGADQIDTEDELPVSKTETGSDKKSAFFQWWYFGICSGALLGVSIMPNIQDTLGWGLGFAVPAMAMAVSIIVFSCGSRFYSYEGDRNNDMKSVEKVVQVVKSCVGKYVHFRSDDKSNVVEVELEDKPLCLKQEHETEHTLDQNANNSNHLVKIAKVVIQLLPIWTTLLMFAVIFQQPATFFIKQGMSMNRNIGNTYKIPPATLQSAITISIVLLMPFYDTVFIPFTRSILRNENGITTMQRIAIGMFLSVIAMIFAATVEMKRLESELETLSIFWLLPQYILLGISDIFTVVGMQEFFYSAVPEGMRTMGIALYTSVFGFGSFLSAFMVYLVEYLTTSSDGKGNWFSDDMTEARLDKYYWLLAGTSSLSLVVFVVLCRFQNTKQ</sequence>
<feature type="chain" id="PRO_5042212736" evidence="8">
    <location>
        <begin position="33"/>
        <end position="568"/>
    </location>
</feature>
<feature type="signal peptide" evidence="8">
    <location>
        <begin position="1"/>
        <end position="32"/>
    </location>
</feature>
<proteinExistence type="inferred from homology"/>
<evidence type="ECO:0000256" key="6">
    <source>
        <dbReference type="ARBA" id="ARBA00044504"/>
    </source>
</evidence>
<feature type="transmembrane region" description="Helical" evidence="7">
    <location>
        <begin position="426"/>
        <end position="443"/>
    </location>
</feature>
<evidence type="ECO:0000256" key="4">
    <source>
        <dbReference type="ARBA" id="ARBA00022989"/>
    </source>
</evidence>
<feature type="transmembrane region" description="Helical" evidence="7">
    <location>
        <begin position="495"/>
        <end position="516"/>
    </location>
</feature>
<accession>A0AAD8JT57</accession>
<dbReference type="EMBL" id="JAUHHV010000010">
    <property type="protein sequence ID" value="KAK1410137.1"/>
    <property type="molecule type" value="Genomic_DNA"/>
</dbReference>
<feature type="transmembrane region" description="Helical" evidence="7">
    <location>
        <begin position="158"/>
        <end position="178"/>
    </location>
</feature>
<evidence type="ECO:0000256" key="1">
    <source>
        <dbReference type="ARBA" id="ARBA00004141"/>
    </source>
</evidence>
<comment type="similarity">
    <text evidence="2">Belongs to the major facilitator superfamily. Proton-dependent oligopeptide transporter (POT/PTR) (TC 2.A.17) family.</text>
</comment>
<dbReference type="Proteomes" id="UP001229421">
    <property type="component" value="Unassembled WGS sequence"/>
</dbReference>
<reference evidence="9" key="1">
    <citation type="journal article" date="2023" name="bioRxiv">
        <title>Improved chromosome-level genome assembly for marigold (Tagetes erecta).</title>
        <authorList>
            <person name="Jiang F."/>
            <person name="Yuan L."/>
            <person name="Wang S."/>
            <person name="Wang H."/>
            <person name="Xu D."/>
            <person name="Wang A."/>
            <person name="Fan W."/>
        </authorList>
    </citation>
    <scope>NUCLEOTIDE SEQUENCE</scope>
    <source>
        <strain evidence="9">WSJ</strain>
        <tissue evidence="9">Leaf</tissue>
    </source>
</reference>
<evidence type="ECO:0000256" key="7">
    <source>
        <dbReference type="SAM" id="Phobius"/>
    </source>
</evidence>
<feature type="transmembrane region" description="Helical" evidence="7">
    <location>
        <begin position="134"/>
        <end position="152"/>
    </location>
</feature>
<comment type="caution">
    <text evidence="9">The sequence shown here is derived from an EMBL/GenBank/DDBJ whole genome shotgun (WGS) entry which is preliminary data.</text>
</comment>
<dbReference type="InterPro" id="IPR036259">
    <property type="entry name" value="MFS_trans_sf"/>
</dbReference>